<dbReference type="Proteomes" id="UP000276133">
    <property type="component" value="Unassembled WGS sequence"/>
</dbReference>
<organism evidence="2 3">
    <name type="scientific">Brachionus plicatilis</name>
    <name type="common">Marine rotifer</name>
    <name type="synonym">Brachionus muelleri</name>
    <dbReference type="NCBI Taxonomy" id="10195"/>
    <lineage>
        <taxon>Eukaryota</taxon>
        <taxon>Metazoa</taxon>
        <taxon>Spiralia</taxon>
        <taxon>Gnathifera</taxon>
        <taxon>Rotifera</taxon>
        <taxon>Eurotatoria</taxon>
        <taxon>Monogononta</taxon>
        <taxon>Pseudotrocha</taxon>
        <taxon>Ploima</taxon>
        <taxon>Brachionidae</taxon>
        <taxon>Brachionus</taxon>
    </lineage>
</organism>
<keyword evidence="3" id="KW-1185">Reference proteome</keyword>
<keyword evidence="1" id="KW-1133">Transmembrane helix</keyword>
<comment type="caution">
    <text evidence="2">The sequence shown here is derived from an EMBL/GenBank/DDBJ whole genome shotgun (WGS) entry which is preliminary data.</text>
</comment>
<keyword evidence="1" id="KW-0812">Transmembrane</keyword>
<dbReference type="AlphaFoldDB" id="A0A3M7QJC8"/>
<gene>
    <name evidence="2" type="ORF">BpHYR1_022225</name>
</gene>
<evidence type="ECO:0000313" key="2">
    <source>
        <dbReference type="EMBL" id="RNA11389.1"/>
    </source>
</evidence>
<evidence type="ECO:0000256" key="1">
    <source>
        <dbReference type="SAM" id="Phobius"/>
    </source>
</evidence>
<feature type="transmembrane region" description="Helical" evidence="1">
    <location>
        <begin position="69"/>
        <end position="88"/>
    </location>
</feature>
<name>A0A3M7QJC8_BRAPC</name>
<dbReference type="EMBL" id="REGN01005972">
    <property type="protein sequence ID" value="RNA11389.1"/>
    <property type="molecule type" value="Genomic_DNA"/>
</dbReference>
<proteinExistence type="predicted"/>
<reference evidence="2 3" key="1">
    <citation type="journal article" date="2018" name="Sci. Rep.">
        <title>Genomic signatures of local adaptation to the degree of environmental predictability in rotifers.</title>
        <authorList>
            <person name="Franch-Gras L."/>
            <person name="Hahn C."/>
            <person name="Garcia-Roger E.M."/>
            <person name="Carmona M.J."/>
            <person name="Serra M."/>
            <person name="Gomez A."/>
        </authorList>
    </citation>
    <scope>NUCLEOTIDE SEQUENCE [LARGE SCALE GENOMIC DNA]</scope>
    <source>
        <strain evidence="2">HYR1</strain>
    </source>
</reference>
<sequence length="146" mass="17596">MIHTSLIKYKYNTPCLSYDLFLVILEYLKMMREWLLKLYVFDMEYLRIYFIYFNFFPVNKPLVSNKKELILLIVINVLTIINSLILNAQRRRRSIPRCVITWIIMSVCLRGLRLSRLIGDRRLKISFLVLSPRFSSVKKTRLKISR</sequence>
<accession>A0A3M7QJC8</accession>
<evidence type="ECO:0000313" key="3">
    <source>
        <dbReference type="Proteomes" id="UP000276133"/>
    </source>
</evidence>
<keyword evidence="1" id="KW-0472">Membrane</keyword>
<protein>
    <submittedName>
        <fullName evidence="2">Uncharacterized protein</fullName>
    </submittedName>
</protein>
<feature type="transmembrane region" description="Helical" evidence="1">
    <location>
        <begin position="38"/>
        <end position="57"/>
    </location>
</feature>